<feature type="region of interest" description="Disordered" evidence="1">
    <location>
        <begin position="36"/>
        <end position="58"/>
    </location>
</feature>
<proteinExistence type="predicted"/>
<sequence>MCYLCKQKGHTSNYCKKEFVNKSQTMLDENPNLISNNMNTDNSMQIDSNSNSESQTTLYNNSIPISNITETDNSVQIDLSTNSVDKQMETNIEDFSEQTSNIPPSTLKPSQTPKRPASSTSSTSPSINPSNVNNQINSSTSQINTQIQQSKKVSLANKLLDSAKTTQPQQKKPKRSNSLEQIILKLDQSLEPTKIAFETIPNLKINFNQLKFIIENSIGIPNPMCIIQPFNLSPMEMMEIIDTIRPKIKTANIKNRISKLYQNLSDSIVSEDPDLTGY</sequence>
<evidence type="ECO:0000313" key="3">
    <source>
        <dbReference type="Proteomes" id="UP000478052"/>
    </source>
</evidence>
<feature type="compositionally biased region" description="Low complexity" evidence="1">
    <location>
        <begin position="118"/>
        <end position="148"/>
    </location>
</feature>
<organism evidence="2 3">
    <name type="scientific">Aphis craccivora</name>
    <name type="common">Cowpea aphid</name>
    <dbReference type="NCBI Taxonomy" id="307492"/>
    <lineage>
        <taxon>Eukaryota</taxon>
        <taxon>Metazoa</taxon>
        <taxon>Ecdysozoa</taxon>
        <taxon>Arthropoda</taxon>
        <taxon>Hexapoda</taxon>
        <taxon>Insecta</taxon>
        <taxon>Pterygota</taxon>
        <taxon>Neoptera</taxon>
        <taxon>Paraneoptera</taxon>
        <taxon>Hemiptera</taxon>
        <taxon>Sternorrhyncha</taxon>
        <taxon>Aphidomorpha</taxon>
        <taxon>Aphidoidea</taxon>
        <taxon>Aphididae</taxon>
        <taxon>Aphidini</taxon>
        <taxon>Aphis</taxon>
        <taxon>Aphis</taxon>
    </lineage>
</organism>
<evidence type="ECO:0000256" key="1">
    <source>
        <dbReference type="SAM" id="MobiDB-lite"/>
    </source>
</evidence>
<evidence type="ECO:0008006" key="4">
    <source>
        <dbReference type="Google" id="ProtNLM"/>
    </source>
</evidence>
<comment type="caution">
    <text evidence="2">The sequence shown here is derived from an EMBL/GenBank/DDBJ whole genome shotgun (WGS) entry which is preliminary data.</text>
</comment>
<name>A0A6G0W2C4_APHCR</name>
<reference evidence="2 3" key="1">
    <citation type="submission" date="2019-08" db="EMBL/GenBank/DDBJ databases">
        <title>Whole genome of Aphis craccivora.</title>
        <authorList>
            <person name="Voronova N.V."/>
            <person name="Shulinski R.S."/>
            <person name="Bandarenka Y.V."/>
            <person name="Zhorov D.G."/>
            <person name="Warner D."/>
        </authorList>
    </citation>
    <scope>NUCLEOTIDE SEQUENCE [LARGE SCALE GENOMIC DNA]</scope>
    <source>
        <strain evidence="2">180601</strain>
        <tissue evidence="2">Whole Body</tissue>
    </source>
</reference>
<dbReference type="AlphaFoldDB" id="A0A6G0W2C4"/>
<dbReference type="Proteomes" id="UP000478052">
    <property type="component" value="Unassembled WGS sequence"/>
</dbReference>
<dbReference type="EMBL" id="VUJU01010070">
    <property type="protein sequence ID" value="KAF0715990.1"/>
    <property type="molecule type" value="Genomic_DNA"/>
</dbReference>
<protein>
    <recommendedName>
        <fullName evidence="4">CCHC-type domain-containing protein</fullName>
    </recommendedName>
</protein>
<accession>A0A6G0W2C4</accession>
<keyword evidence="3" id="KW-1185">Reference proteome</keyword>
<feature type="compositionally biased region" description="Polar residues" evidence="1">
    <location>
        <begin position="97"/>
        <end position="113"/>
    </location>
</feature>
<dbReference type="OrthoDB" id="6779354at2759"/>
<gene>
    <name evidence="2" type="ORF">FWK35_00037046</name>
</gene>
<feature type="region of interest" description="Disordered" evidence="1">
    <location>
        <begin position="94"/>
        <end position="148"/>
    </location>
</feature>
<evidence type="ECO:0000313" key="2">
    <source>
        <dbReference type="EMBL" id="KAF0715990.1"/>
    </source>
</evidence>